<evidence type="ECO:0000256" key="14">
    <source>
        <dbReference type="SAM" id="MobiDB-lite"/>
    </source>
</evidence>
<dbReference type="Pfam" id="PF00858">
    <property type="entry name" value="ASC"/>
    <property type="match status" value="1"/>
</dbReference>
<keyword evidence="17" id="KW-1185">Reference proteome</keyword>
<keyword evidence="11 13" id="KW-0739">Sodium transport</keyword>
<evidence type="ECO:0000256" key="15">
    <source>
        <dbReference type="SAM" id="Phobius"/>
    </source>
</evidence>
<evidence type="ECO:0000256" key="2">
    <source>
        <dbReference type="ARBA" id="ARBA00007193"/>
    </source>
</evidence>
<dbReference type="AlphaFoldDB" id="A0AAV5TFU8"/>
<evidence type="ECO:0000256" key="10">
    <source>
        <dbReference type="ARBA" id="ARBA00023180"/>
    </source>
</evidence>
<evidence type="ECO:0000256" key="6">
    <source>
        <dbReference type="ARBA" id="ARBA00022989"/>
    </source>
</evidence>
<evidence type="ECO:0000256" key="8">
    <source>
        <dbReference type="ARBA" id="ARBA00023065"/>
    </source>
</evidence>
<gene>
    <name evidence="16" type="ORF">PENTCL1PPCAC_14335</name>
</gene>
<accession>A0AAV5TFU8</accession>
<organism evidence="16 17">
    <name type="scientific">Pristionchus entomophagus</name>
    <dbReference type="NCBI Taxonomy" id="358040"/>
    <lineage>
        <taxon>Eukaryota</taxon>
        <taxon>Metazoa</taxon>
        <taxon>Ecdysozoa</taxon>
        <taxon>Nematoda</taxon>
        <taxon>Chromadorea</taxon>
        <taxon>Rhabditida</taxon>
        <taxon>Rhabditina</taxon>
        <taxon>Diplogasteromorpha</taxon>
        <taxon>Diplogasteroidea</taxon>
        <taxon>Neodiplogasteridae</taxon>
        <taxon>Pristionchus</taxon>
    </lineage>
</organism>
<evidence type="ECO:0000256" key="7">
    <source>
        <dbReference type="ARBA" id="ARBA00023053"/>
    </source>
</evidence>
<dbReference type="Gene3D" id="2.60.470.10">
    <property type="entry name" value="Acid-sensing ion channels like domains"/>
    <property type="match status" value="1"/>
</dbReference>
<keyword evidence="7" id="KW-0915">Sodium</keyword>
<dbReference type="Proteomes" id="UP001432027">
    <property type="component" value="Unassembled WGS sequence"/>
</dbReference>
<evidence type="ECO:0000256" key="3">
    <source>
        <dbReference type="ARBA" id="ARBA00022448"/>
    </source>
</evidence>
<comment type="caution">
    <text evidence="16">The sequence shown here is derived from an EMBL/GenBank/DDBJ whole genome shotgun (WGS) entry which is preliminary data.</text>
</comment>
<proteinExistence type="inferred from homology"/>
<dbReference type="GO" id="GO:0015280">
    <property type="term" value="F:ligand-gated sodium channel activity"/>
    <property type="evidence" value="ECO:0007669"/>
    <property type="project" value="TreeGrafter"/>
</dbReference>
<evidence type="ECO:0000256" key="11">
    <source>
        <dbReference type="ARBA" id="ARBA00023201"/>
    </source>
</evidence>
<keyword evidence="8 13" id="KW-0406">Ion transport</keyword>
<evidence type="ECO:0000256" key="12">
    <source>
        <dbReference type="ARBA" id="ARBA00023303"/>
    </source>
</evidence>
<name>A0AAV5TFU8_9BILA</name>
<dbReference type="PANTHER" id="PTHR11690:SF269">
    <property type="entry name" value="DEGENERIN-LIKE PROTEIN ASIC-2"/>
    <property type="match status" value="1"/>
</dbReference>
<keyword evidence="3 13" id="KW-0813">Transport</keyword>
<dbReference type="GO" id="GO:0005886">
    <property type="term" value="C:plasma membrane"/>
    <property type="evidence" value="ECO:0007669"/>
    <property type="project" value="TreeGrafter"/>
</dbReference>
<dbReference type="InterPro" id="IPR001873">
    <property type="entry name" value="ENaC"/>
</dbReference>
<keyword evidence="6 15" id="KW-1133">Transmembrane helix</keyword>
<feature type="transmembrane region" description="Helical" evidence="15">
    <location>
        <begin position="30"/>
        <end position="53"/>
    </location>
</feature>
<dbReference type="EMBL" id="BTSX01000004">
    <property type="protein sequence ID" value="GMS92160.1"/>
    <property type="molecule type" value="Genomic_DNA"/>
</dbReference>
<protein>
    <recommendedName>
        <fullName evidence="18">Ion channel</fullName>
    </recommendedName>
</protein>
<evidence type="ECO:0000256" key="5">
    <source>
        <dbReference type="ARBA" id="ARBA00022692"/>
    </source>
</evidence>
<keyword evidence="10" id="KW-0325">Glycoprotein</keyword>
<feature type="region of interest" description="Disordered" evidence="14">
    <location>
        <begin position="387"/>
        <end position="406"/>
    </location>
</feature>
<evidence type="ECO:0000256" key="9">
    <source>
        <dbReference type="ARBA" id="ARBA00023136"/>
    </source>
</evidence>
<dbReference type="PRINTS" id="PR01078">
    <property type="entry name" value="AMINACHANNEL"/>
</dbReference>
<comment type="subcellular location">
    <subcellularLocation>
        <location evidence="1">Membrane</location>
        <topology evidence="1">Multi-pass membrane protein</topology>
    </subcellularLocation>
</comment>
<keyword evidence="4 13" id="KW-0894">Sodium channel</keyword>
<evidence type="ECO:0000313" key="17">
    <source>
        <dbReference type="Proteomes" id="UP001432027"/>
    </source>
</evidence>
<comment type="similarity">
    <text evidence="2 13">Belongs to the amiloride-sensitive sodium channel (TC 1.A.6) family.</text>
</comment>
<evidence type="ECO:0000256" key="13">
    <source>
        <dbReference type="RuleBase" id="RU000679"/>
    </source>
</evidence>
<feature type="non-terminal residue" evidence="16">
    <location>
        <position position="406"/>
    </location>
</feature>
<sequence>SSVKKLFVDFAQWSTVVCLNNIATKTRWLALVYAIVFVVMLFLFVFISVNLILKYVKHPSSTELSLDVRSEKFPRFSFCNENPLKRSVVDTEPAYAEIAKLMGQFDQITQQTSITDDFGIGAAHSSRQRFTRGRTMLRLLMHKLSDADRRRGGYSFTELVNECTFAGKTCASADFTSFLHPDLGVCYTFASNRDSTRVDTEQGLKMLLTVNQDSPQINVFDFLPTTTSATIRAVIHQPEEFPDFMTNGFKMGSSKQASLSLSSVRQANSPVSLIILQIGHNRTGKPYRNCIYQYATCQASCLQRLAWETCGCVDPLYLKADAHVYCPSPVDMMCLVSLVSRSNSSCDHCLSPCSERRLAMTVTYGVYPSAKYQVAAGSQAQRAVLMDEQGGGRQGEQDNYESNDYE</sequence>
<keyword evidence="12 13" id="KW-0407">Ion channel</keyword>
<evidence type="ECO:0000313" key="16">
    <source>
        <dbReference type="EMBL" id="GMS92160.1"/>
    </source>
</evidence>
<dbReference type="PANTHER" id="PTHR11690">
    <property type="entry name" value="AMILORIDE-SENSITIVE SODIUM CHANNEL-RELATED"/>
    <property type="match status" value="1"/>
</dbReference>
<evidence type="ECO:0008006" key="18">
    <source>
        <dbReference type="Google" id="ProtNLM"/>
    </source>
</evidence>
<keyword evidence="5 13" id="KW-0812">Transmembrane</keyword>
<evidence type="ECO:0000256" key="4">
    <source>
        <dbReference type="ARBA" id="ARBA00022461"/>
    </source>
</evidence>
<feature type="non-terminal residue" evidence="16">
    <location>
        <position position="1"/>
    </location>
</feature>
<evidence type="ECO:0000256" key="1">
    <source>
        <dbReference type="ARBA" id="ARBA00004141"/>
    </source>
</evidence>
<keyword evidence="9 15" id="KW-0472">Membrane</keyword>
<reference evidence="16" key="1">
    <citation type="submission" date="2023-10" db="EMBL/GenBank/DDBJ databases">
        <title>Genome assembly of Pristionchus species.</title>
        <authorList>
            <person name="Yoshida K."/>
            <person name="Sommer R.J."/>
        </authorList>
    </citation>
    <scope>NUCLEOTIDE SEQUENCE</scope>
    <source>
        <strain evidence="16">RS0144</strain>
    </source>
</reference>